<dbReference type="EMBL" id="QUAJ01000002">
    <property type="protein sequence ID" value="REI42996.1"/>
    <property type="molecule type" value="Genomic_DNA"/>
</dbReference>
<keyword evidence="3" id="KW-1185">Reference proteome</keyword>
<proteinExistence type="predicted"/>
<protein>
    <recommendedName>
        <fullName evidence="4">DUF2846 domain-containing protein</fullName>
    </recommendedName>
</protein>
<dbReference type="InterPro" id="IPR012640">
    <property type="entry name" value="Membr_lipoprot_lipid_attach_CS"/>
</dbReference>
<accession>A0ABX9KKH7</accession>
<evidence type="ECO:0000313" key="2">
    <source>
        <dbReference type="EMBL" id="REI42996.1"/>
    </source>
</evidence>
<gene>
    <name evidence="2" type="ORF">DYH56_02285</name>
</gene>
<keyword evidence="1" id="KW-0732">Signal</keyword>
<organism evidence="2 3">
    <name type="scientific">Psychrilyobacter piezotolerans</name>
    <dbReference type="NCBI Taxonomy" id="2293438"/>
    <lineage>
        <taxon>Bacteria</taxon>
        <taxon>Fusobacteriati</taxon>
        <taxon>Fusobacteriota</taxon>
        <taxon>Fusobacteriia</taxon>
        <taxon>Fusobacteriales</taxon>
        <taxon>Fusobacteriaceae</taxon>
        <taxon>Psychrilyobacter</taxon>
    </lineage>
</organism>
<dbReference type="Pfam" id="PF08139">
    <property type="entry name" value="LPAM_1"/>
    <property type="match status" value="1"/>
</dbReference>
<dbReference type="RefSeq" id="WP_114641227.1">
    <property type="nucleotide sequence ID" value="NZ_JAACIO010000002.1"/>
</dbReference>
<sequence>MKKIIFIIVTLLTIAGCSSAEKKEGKILKNQDFDGAVKIRFEGRAERVFISGDVVNLGHEYYLVPGEYVVSWNPRSYISIGVSVGGSGNNNDMEQRSNARIVIEKDSVVKLKGDSADLTEAGGKL</sequence>
<evidence type="ECO:0000256" key="1">
    <source>
        <dbReference type="ARBA" id="ARBA00022729"/>
    </source>
</evidence>
<evidence type="ECO:0000313" key="3">
    <source>
        <dbReference type="Proteomes" id="UP000263486"/>
    </source>
</evidence>
<comment type="caution">
    <text evidence="2">The sequence shown here is derived from an EMBL/GenBank/DDBJ whole genome shotgun (WGS) entry which is preliminary data.</text>
</comment>
<evidence type="ECO:0008006" key="4">
    <source>
        <dbReference type="Google" id="ProtNLM"/>
    </source>
</evidence>
<name>A0ABX9KKH7_9FUSO</name>
<reference evidence="2 3" key="1">
    <citation type="submission" date="2018-08" db="EMBL/GenBank/DDBJ databases">
        <title>Draft genome sequence of Psychrilyobacter sp. strain SD5 isolated from Black Sea water.</title>
        <authorList>
            <person name="Yadav S."/>
            <person name="Villanueva L."/>
            <person name="Damste J.S.S."/>
        </authorList>
    </citation>
    <scope>NUCLEOTIDE SEQUENCE [LARGE SCALE GENOMIC DNA]</scope>
    <source>
        <strain evidence="2 3">SD5</strain>
    </source>
</reference>
<dbReference type="PROSITE" id="PS51257">
    <property type="entry name" value="PROKAR_LIPOPROTEIN"/>
    <property type="match status" value="1"/>
</dbReference>
<dbReference type="Proteomes" id="UP000263486">
    <property type="component" value="Unassembled WGS sequence"/>
</dbReference>